<protein>
    <recommendedName>
        <fullName evidence="7">Flagellar protein</fullName>
    </recommendedName>
</protein>
<keyword evidence="1 7" id="KW-1003">Cell membrane</keyword>
<evidence type="ECO:0000256" key="7">
    <source>
        <dbReference type="RuleBase" id="RU362064"/>
    </source>
</evidence>
<evidence type="ECO:0000256" key="6">
    <source>
        <dbReference type="ARBA" id="ARBA00037937"/>
    </source>
</evidence>
<dbReference type="GO" id="GO:0009425">
    <property type="term" value="C:bacterial-type flagellum basal body"/>
    <property type="evidence" value="ECO:0007669"/>
    <property type="project" value="UniProtKB-SubCell"/>
</dbReference>
<comment type="caution">
    <text evidence="8">The sequence shown here is derived from an EMBL/GenBank/DDBJ whole genome shotgun (WGS) entry which is preliminary data.</text>
</comment>
<keyword evidence="5 7" id="KW-0975">Bacterial flagellum</keyword>
<keyword evidence="8" id="KW-0966">Cell projection</keyword>
<comment type="subcellular location">
    <subcellularLocation>
        <location evidence="7">Cell membrane</location>
    </subcellularLocation>
    <subcellularLocation>
        <location evidence="7">Bacterial flagellum basal body</location>
    </subcellularLocation>
</comment>
<reference evidence="8 9" key="1">
    <citation type="submission" date="2021-04" db="EMBL/GenBank/DDBJ databases">
        <title>novel species isolated from subtropical streams in China.</title>
        <authorList>
            <person name="Lu H."/>
        </authorList>
    </citation>
    <scope>NUCLEOTIDE SEQUENCE [LARGE SCALE GENOMIC DNA]</scope>
    <source>
        <strain evidence="8 9">BYS107W</strain>
    </source>
</reference>
<keyword evidence="8" id="KW-0969">Cilium</keyword>
<keyword evidence="4 7" id="KW-0472">Membrane</keyword>
<keyword evidence="3 7" id="KW-1133">Transmembrane helix</keyword>
<sequence>MSKIFNNAKQRYTKLWLLPTLFVSNLVYAQSSSATVSASTGLLQIFLALAFVIAIMLLFAWLVKRVGPIANGHKLPVKVIGGINLGNRERVMVVEVADQWLVLGVTAQQINTLSSMQKQALPEAEGSATTLNAPFADWLKKTMDKRNPPQN</sequence>
<dbReference type="InterPro" id="IPR022781">
    <property type="entry name" value="Flagellar_biosynth_FliO"/>
</dbReference>
<dbReference type="RefSeq" id="WP_212685405.1">
    <property type="nucleotide sequence ID" value="NZ_JAGSPM010000011.1"/>
</dbReference>
<dbReference type="NCBIfam" id="TIGR03500">
    <property type="entry name" value="FliO_TIGR"/>
    <property type="match status" value="1"/>
</dbReference>
<dbReference type="AlphaFoldDB" id="A0A941I522"/>
<evidence type="ECO:0000256" key="4">
    <source>
        <dbReference type="ARBA" id="ARBA00023136"/>
    </source>
</evidence>
<comment type="similarity">
    <text evidence="6 7">Belongs to the FliO/MopB family.</text>
</comment>
<feature type="transmembrane region" description="Helical" evidence="7">
    <location>
        <begin position="45"/>
        <end position="63"/>
    </location>
</feature>
<evidence type="ECO:0000313" key="8">
    <source>
        <dbReference type="EMBL" id="MBR7748056.1"/>
    </source>
</evidence>
<evidence type="ECO:0000256" key="3">
    <source>
        <dbReference type="ARBA" id="ARBA00022989"/>
    </source>
</evidence>
<evidence type="ECO:0000256" key="5">
    <source>
        <dbReference type="ARBA" id="ARBA00023143"/>
    </source>
</evidence>
<gene>
    <name evidence="8" type="primary">fliO</name>
    <name evidence="8" type="ORF">KDM92_15830</name>
</gene>
<dbReference type="Proteomes" id="UP000680158">
    <property type="component" value="Unassembled WGS sequence"/>
</dbReference>
<keyword evidence="8" id="KW-0282">Flagellum</keyword>
<dbReference type="Pfam" id="PF04347">
    <property type="entry name" value="FliO"/>
    <property type="match status" value="1"/>
</dbReference>
<evidence type="ECO:0000256" key="2">
    <source>
        <dbReference type="ARBA" id="ARBA00022692"/>
    </source>
</evidence>
<keyword evidence="9" id="KW-1185">Reference proteome</keyword>
<dbReference type="InterPro" id="IPR052205">
    <property type="entry name" value="FliO/MopB"/>
</dbReference>
<dbReference type="PANTHER" id="PTHR38766">
    <property type="entry name" value="FLAGELLAR PROTEIN FLIO"/>
    <property type="match status" value="1"/>
</dbReference>
<proteinExistence type="inferred from homology"/>
<dbReference type="GO" id="GO:0005886">
    <property type="term" value="C:plasma membrane"/>
    <property type="evidence" value="ECO:0007669"/>
    <property type="project" value="UniProtKB-SubCell"/>
</dbReference>
<accession>A0A941I522</accession>
<dbReference type="EMBL" id="JAGSPM010000011">
    <property type="protein sequence ID" value="MBR7748056.1"/>
    <property type="molecule type" value="Genomic_DNA"/>
</dbReference>
<evidence type="ECO:0000256" key="1">
    <source>
        <dbReference type="ARBA" id="ARBA00022475"/>
    </source>
</evidence>
<organism evidence="8 9">
    <name type="scientific">Undibacterium baiyunense</name>
    <dbReference type="NCBI Taxonomy" id="2828731"/>
    <lineage>
        <taxon>Bacteria</taxon>
        <taxon>Pseudomonadati</taxon>
        <taxon>Pseudomonadota</taxon>
        <taxon>Betaproteobacteria</taxon>
        <taxon>Burkholderiales</taxon>
        <taxon>Oxalobacteraceae</taxon>
        <taxon>Undibacterium</taxon>
    </lineage>
</organism>
<evidence type="ECO:0000313" key="9">
    <source>
        <dbReference type="Proteomes" id="UP000680158"/>
    </source>
</evidence>
<dbReference type="GO" id="GO:0044781">
    <property type="term" value="P:bacterial-type flagellum organization"/>
    <property type="evidence" value="ECO:0007669"/>
    <property type="project" value="UniProtKB-UniRule"/>
</dbReference>
<dbReference type="PANTHER" id="PTHR38766:SF1">
    <property type="entry name" value="FLAGELLAR PROTEIN FLIO"/>
    <property type="match status" value="1"/>
</dbReference>
<name>A0A941I522_9BURK</name>
<keyword evidence="2 7" id="KW-0812">Transmembrane</keyword>